<organism evidence="2 3">
    <name type="scientific">Paraburkholderia sejongensis</name>
    <dbReference type="NCBI Taxonomy" id="2886946"/>
    <lineage>
        <taxon>Bacteria</taxon>
        <taxon>Pseudomonadati</taxon>
        <taxon>Pseudomonadota</taxon>
        <taxon>Betaproteobacteria</taxon>
        <taxon>Burkholderiales</taxon>
        <taxon>Burkholderiaceae</taxon>
        <taxon>Paraburkholderia</taxon>
    </lineage>
</organism>
<comment type="caution">
    <text evidence="2">The sequence shown here is derived from an EMBL/GenBank/DDBJ whole genome shotgun (WGS) entry which is preliminary data.</text>
</comment>
<dbReference type="Proteomes" id="UP001431019">
    <property type="component" value="Unassembled WGS sequence"/>
</dbReference>
<feature type="region of interest" description="Disordered" evidence="1">
    <location>
        <begin position="136"/>
        <end position="167"/>
    </location>
</feature>
<accession>A0ABS8K2D4</accession>
<evidence type="ECO:0000313" key="3">
    <source>
        <dbReference type="Proteomes" id="UP001431019"/>
    </source>
</evidence>
<protein>
    <submittedName>
        <fullName evidence="2">Uncharacterized protein</fullName>
    </submittedName>
</protein>
<proteinExistence type="predicted"/>
<feature type="compositionally biased region" description="Basic residues" evidence="1">
    <location>
        <begin position="144"/>
        <end position="167"/>
    </location>
</feature>
<evidence type="ECO:0000313" key="2">
    <source>
        <dbReference type="EMBL" id="MCC8396312.1"/>
    </source>
</evidence>
<sequence>MDDTTFSEPGPDLPQHLCPLFIMAAYVYMRIEDTEVFAQGFARLTNALIQAGTRGEIAVFHPQTLLPYNAHNAGFEEESSPVTADWVARIDDVLHWFVEKDIESAKPFVDQMLANVEIREPMPVDRRARMVEALERNGGNKTKTSARRRATVPQRCGRRTRKAGSVR</sequence>
<keyword evidence="3" id="KW-1185">Reference proteome</keyword>
<dbReference type="RefSeq" id="WP_230512658.1">
    <property type="nucleotide sequence ID" value="NZ_JAJITD010000017.1"/>
</dbReference>
<gene>
    <name evidence="2" type="ORF">LJ656_27355</name>
</gene>
<name>A0ABS8K2D4_9BURK</name>
<evidence type="ECO:0000256" key="1">
    <source>
        <dbReference type="SAM" id="MobiDB-lite"/>
    </source>
</evidence>
<dbReference type="EMBL" id="JAJITD010000017">
    <property type="protein sequence ID" value="MCC8396312.1"/>
    <property type="molecule type" value="Genomic_DNA"/>
</dbReference>
<reference evidence="2 3" key="1">
    <citation type="submission" date="2021-11" db="EMBL/GenBank/DDBJ databases">
        <authorList>
            <person name="Oh E.-T."/>
            <person name="Kim S.-B."/>
        </authorList>
    </citation>
    <scope>NUCLEOTIDE SEQUENCE [LARGE SCALE GENOMIC DNA]</scope>
    <source>
        <strain evidence="2 3">MMS20-SJTR3</strain>
    </source>
</reference>